<proteinExistence type="predicted"/>
<evidence type="ECO:0000313" key="1">
    <source>
        <dbReference type="EMBL" id="SHL24766.1"/>
    </source>
</evidence>
<gene>
    <name evidence="1" type="ORF">SAMN05443637_12251</name>
</gene>
<evidence type="ECO:0000313" key="2">
    <source>
        <dbReference type="Proteomes" id="UP000184363"/>
    </source>
</evidence>
<dbReference type="EMBL" id="FRAP01000022">
    <property type="protein sequence ID" value="SHL24766.1"/>
    <property type="molecule type" value="Genomic_DNA"/>
</dbReference>
<keyword evidence="2" id="KW-1185">Reference proteome</keyword>
<accession>A0A1M6Z2Q3</accession>
<dbReference type="InterPro" id="IPR004378">
    <property type="entry name" value="F420H2_quin_Rdtase"/>
</dbReference>
<dbReference type="InterPro" id="IPR012349">
    <property type="entry name" value="Split_barrel_FMN-bd"/>
</dbReference>
<organism evidence="1 2">
    <name type="scientific">Pseudonocardia thermophila</name>
    <dbReference type="NCBI Taxonomy" id="1848"/>
    <lineage>
        <taxon>Bacteria</taxon>
        <taxon>Bacillati</taxon>
        <taxon>Actinomycetota</taxon>
        <taxon>Actinomycetes</taxon>
        <taxon>Pseudonocardiales</taxon>
        <taxon>Pseudonocardiaceae</taxon>
        <taxon>Pseudonocardia</taxon>
    </lineage>
</organism>
<protein>
    <submittedName>
        <fullName evidence="1">Deazaflavin-dependent oxidoreductase, nitroreductase family</fullName>
    </submittedName>
</protein>
<dbReference type="AlphaFoldDB" id="A0A1M6Z2Q3"/>
<dbReference type="Proteomes" id="UP000184363">
    <property type="component" value="Unassembled WGS sequence"/>
</dbReference>
<dbReference type="Gene3D" id="2.30.110.10">
    <property type="entry name" value="Electron Transport, Fmn-binding Protein, Chain A"/>
    <property type="match status" value="1"/>
</dbReference>
<dbReference type="Pfam" id="PF04075">
    <property type="entry name" value="F420H2_quin_red"/>
    <property type="match status" value="1"/>
</dbReference>
<dbReference type="GO" id="GO:0016491">
    <property type="term" value="F:oxidoreductase activity"/>
    <property type="evidence" value="ECO:0007669"/>
    <property type="project" value="InterPro"/>
</dbReference>
<sequence>MAPSGPTQLLHRLKRWMYPAGRPNAVARVLNAVAKVQHGTGLLAPAEWVTLEVVGRRSGRVVSAPLVVAEHEGERYLVAMLGESTNWVRNVRAAGGRAVLRHGRRERVRLVEVPVTERAPILRRYLAVAPGARPHVAVDRCAPLAEFARVAADHPVFRVVADAAAERAA</sequence>
<dbReference type="RefSeq" id="WP_073459680.1">
    <property type="nucleotide sequence ID" value="NZ_FRAP01000022.1"/>
</dbReference>
<reference evidence="1 2" key="1">
    <citation type="submission" date="2016-11" db="EMBL/GenBank/DDBJ databases">
        <authorList>
            <person name="Jaros S."/>
            <person name="Januszkiewicz K."/>
            <person name="Wedrychowicz H."/>
        </authorList>
    </citation>
    <scope>NUCLEOTIDE SEQUENCE [LARGE SCALE GENOMIC DNA]</scope>
    <source>
        <strain evidence="1 2">DSM 43832</strain>
    </source>
</reference>
<dbReference type="STRING" id="1848.SAMN05443637_12251"/>
<name>A0A1M6Z2Q3_PSETH</name>